<dbReference type="SUPFAM" id="SSF117281">
    <property type="entry name" value="Kelch motif"/>
    <property type="match status" value="1"/>
</dbReference>
<dbReference type="CDD" id="cd18186">
    <property type="entry name" value="BTB_POZ_ZBTB_KLHL-like"/>
    <property type="match status" value="1"/>
</dbReference>
<gene>
    <name evidence="4" type="ORF">ElyMa_002364400</name>
</gene>
<comment type="caution">
    <text evidence="4">The sequence shown here is derived from an EMBL/GenBank/DDBJ whole genome shotgun (WGS) entry which is preliminary data.</text>
</comment>
<feature type="domain" description="BTB" evidence="3">
    <location>
        <begin position="26"/>
        <end position="93"/>
    </location>
</feature>
<dbReference type="InterPro" id="IPR011498">
    <property type="entry name" value="Kelch_2"/>
</dbReference>
<name>A0AAV4GCY2_9GAST</name>
<dbReference type="InterPro" id="IPR015915">
    <property type="entry name" value="Kelch-typ_b-propeller"/>
</dbReference>
<dbReference type="Pfam" id="PF07646">
    <property type="entry name" value="Kelch_2"/>
    <property type="match status" value="1"/>
</dbReference>
<dbReference type="SMART" id="SM00875">
    <property type="entry name" value="BACK"/>
    <property type="match status" value="1"/>
</dbReference>
<evidence type="ECO:0000313" key="4">
    <source>
        <dbReference type="EMBL" id="GFR82506.1"/>
    </source>
</evidence>
<keyword evidence="1" id="KW-0880">Kelch repeat</keyword>
<organism evidence="4 5">
    <name type="scientific">Elysia marginata</name>
    <dbReference type="NCBI Taxonomy" id="1093978"/>
    <lineage>
        <taxon>Eukaryota</taxon>
        <taxon>Metazoa</taxon>
        <taxon>Spiralia</taxon>
        <taxon>Lophotrochozoa</taxon>
        <taxon>Mollusca</taxon>
        <taxon>Gastropoda</taxon>
        <taxon>Heterobranchia</taxon>
        <taxon>Euthyneura</taxon>
        <taxon>Panpulmonata</taxon>
        <taxon>Sacoglossa</taxon>
        <taxon>Placobranchoidea</taxon>
        <taxon>Plakobranchidae</taxon>
        <taxon>Elysia</taxon>
    </lineage>
</organism>
<proteinExistence type="predicted"/>
<accession>A0AAV4GCY2</accession>
<protein>
    <submittedName>
        <fullName evidence="4">Kelch-like 35</fullName>
    </submittedName>
</protein>
<reference evidence="4 5" key="1">
    <citation type="journal article" date="2021" name="Elife">
        <title>Chloroplast acquisition without the gene transfer in kleptoplastic sea slugs, Plakobranchus ocellatus.</title>
        <authorList>
            <person name="Maeda T."/>
            <person name="Takahashi S."/>
            <person name="Yoshida T."/>
            <person name="Shimamura S."/>
            <person name="Takaki Y."/>
            <person name="Nagai Y."/>
            <person name="Toyoda A."/>
            <person name="Suzuki Y."/>
            <person name="Arimoto A."/>
            <person name="Ishii H."/>
            <person name="Satoh N."/>
            <person name="Nishiyama T."/>
            <person name="Hasebe M."/>
            <person name="Maruyama T."/>
            <person name="Minagawa J."/>
            <person name="Obokata J."/>
            <person name="Shigenobu S."/>
        </authorList>
    </citation>
    <scope>NUCLEOTIDE SEQUENCE [LARGE SCALE GENOMIC DNA]</scope>
</reference>
<dbReference type="AlphaFoldDB" id="A0AAV4GCY2"/>
<evidence type="ECO:0000256" key="1">
    <source>
        <dbReference type="ARBA" id="ARBA00022441"/>
    </source>
</evidence>
<dbReference type="PANTHER" id="PTHR45632:SF27">
    <property type="entry name" value="KELCH-LIKE PROTEIN 9"/>
    <property type="match status" value="1"/>
</dbReference>
<dbReference type="PROSITE" id="PS50097">
    <property type="entry name" value="BTB"/>
    <property type="match status" value="1"/>
</dbReference>
<keyword evidence="5" id="KW-1185">Reference proteome</keyword>
<evidence type="ECO:0000313" key="5">
    <source>
        <dbReference type="Proteomes" id="UP000762676"/>
    </source>
</evidence>
<evidence type="ECO:0000256" key="2">
    <source>
        <dbReference type="ARBA" id="ARBA00022737"/>
    </source>
</evidence>
<dbReference type="PANTHER" id="PTHR45632">
    <property type="entry name" value="LD33804P"/>
    <property type="match status" value="1"/>
</dbReference>
<dbReference type="InterPro" id="IPR011705">
    <property type="entry name" value="BACK"/>
</dbReference>
<dbReference type="Proteomes" id="UP000762676">
    <property type="component" value="Unassembled WGS sequence"/>
</dbReference>
<keyword evidence="2" id="KW-0677">Repeat</keyword>
<dbReference type="Pfam" id="PF07707">
    <property type="entry name" value="BACK"/>
    <property type="match status" value="1"/>
</dbReference>
<dbReference type="Gene3D" id="3.30.710.10">
    <property type="entry name" value="Potassium Channel Kv1.1, Chain A"/>
    <property type="match status" value="1"/>
</dbReference>
<sequence length="588" mass="66147">MDCAESQENIDLVTLTPGEKFHPDPTDFTLIVDEYEIRVHKEILKSSSDYFKAMFSSGMQENEKASICLKLVDSEAFLVIVQGFYSGVLDLNENNVFEITEAAHLLLLNSTLFSQCSDFLRLMINDESCFDVMYFCDSINLADVYTDARRYCLASFSHLRHSQSFLKLTQEQMFDYLSDKHLVVNEEIQVFEAIKKWLMKCKTTKQEISVEVVRKLVASSVCLADTYRDLDLVTNMILNETEQCKIEEVVDVLGRRERHEDVFLFWSLLNTTTADGLVDIVRLSQDSGQGVKVGSMTDVVESPGYDLGSAFCVQECCVYLSGGGPSFGKVNWIRQLYKYDLSKQVSQWQSIGELYETRRHHAMMAVGSKLYIFGGFGKFRLKNLKLDCFDIISGTWEALPVAPTHEIKPAATADQHRIYYMDRAHNVHCFDIAIRQWSTLTPSGLSCVHLPVAIFASQQKPGVLLAVLDGPEMLHVVSVCVKTDGTKQECEVQHKTELEKTGKYEGSVMANHKLLIFEGSDVDRTKSGEFVDFDPITQVVTFCTESKTVVGTSETNIKKALAVMSVPYLPPAFPTGSLRPEPSPHGKI</sequence>
<dbReference type="Gene3D" id="2.120.10.80">
    <property type="entry name" value="Kelch-type beta propeller"/>
    <property type="match status" value="1"/>
</dbReference>
<dbReference type="InterPro" id="IPR000210">
    <property type="entry name" value="BTB/POZ_dom"/>
</dbReference>
<dbReference type="Gene3D" id="1.25.40.420">
    <property type="match status" value="1"/>
</dbReference>
<dbReference type="SMART" id="SM00225">
    <property type="entry name" value="BTB"/>
    <property type="match status" value="1"/>
</dbReference>
<dbReference type="InterPro" id="IPR011333">
    <property type="entry name" value="SKP1/BTB/POZ_sf"/>
</dbReference>
<dbReference type="Pfam" id="PF00651">
    <property type="entry name" value="BTB"/>
    <property type="match status" value="1"/>
</dbReference>
<evidence type="ECO:0000259" key="3">
    <source>
        <dbReference type="PROSITE" id="PS50097"/>
    </source>
</evidence>
<dbReference type="EMBL" id="BMAT01004896">
    <property type="protein sequence ID" value="GFR82506.1"/>
    <property type="molecule type" value="Genomic_DNA"/>
</dbReference>
<dbReference type="SUPFAM" id="SSF54695">
    <property type="entry name" value="POZ domain"/>
    <property type="match status" value="1"/>
</dbReference>